<sequence length="416" mass="46771">MADLCGTPMRPSDSWSSTEVRSLQHSHMWTIKGFSQCECRYLETSLRIKDSASSTNTNTIAMPNGLTADNASYLTFKIRLHPQGNKESNKDFCFFQVFFKILSIIQYYFYVFSCTSAKFKAKFSVFNTRSEEVPATVYTGTQQLNGYFEYIRRDVLIGHIQPSDEIQLLLNLTIVSDTITKNSQNVISPVVPEPRPSELAKDLEQMFGDTRHSDFTIICDGDKEHRELPAHKVVLGARSPVFAAMFEPHTEEAQKSEVHYNDIDFEVMREMLFYMYSGTAPSLQQMALDLLAVADRFQLIGLKEMADQVLRNGLCVDNVCRNLVLADMHNALELKQDALRFIAQYSNGVIVTDGWATMVKEHPRLVTEVVAAMSLEQSRLSNNSSVSMGGSVNCGNANNSSILGPEPLAKRSRYDA</sequence>
<keyword evidence="4" id="KW-0539">Nucleus</keyword>
<dbReference type="SUPFAM" id="SSF54695">
    <property type="entry name" value="POZ domain"/>
    <property type="match status" value="1"/>
</dbReference>
<evidence type="ECO:0000256" key="4">
    <source>
        <dbReference type="ARBA" id="ARBA00023242"/>
    </source>
</evidence>
<dbReference type="Gene3D" id="3.30.710.10">
    <property type="entry name" value="Potassium Channel Kv1.1, Chain A"/>
    <property type="match status" value="1"/>
</dbReference>
<name>A0A6V7U0C0_MELEN</name>
<comment type="subcellular location">
    <subcellularLocation>
        <location evidence="1">Nucleus</location>
    </subcellularLocation>
</comment>
<dbReference type="PROSITE" id="PS50097">
    <property type="entry name" value="BTB"/>
    <property type="match status" value="1"/>
</dbReference>
<feature type="domain" description="BTB" evidence="5">
    <location>
        <begin position="213"/>
        <end position="278"/>
    </location>
</feature>
<dbReference type="PANTHER" id="PTHR24413">
    <property type="entry name" value="SPECKLE-TYPE POZ PROTEIN"/>
    <property type="match status" value="1"/>
</dbReference>
<reference evidence="6 7" key="1">
    <citation type="submission" date="2020-08" db="EMBL/GenBank/DDBJ databases">
        <authorList>
            <person name="Koutsovoulos G."/>
            <person name="Danchin GJ E."/>
        </authorList>
    </citation>
    <scope>NUCLEOTIDE SEQUENCE [LARGE SCALE GENOMIC DNA]</scope>
</reference>
<dbReference type="SMART" id="SM00225">
    <property type="entry name" value="BTB"/>
    <property type="match status" value="1"/>
</dbReference>
<evidence type="ECO:0000256" key="1">
    <source>
        <dbReference type="ARBA" id="ARBA00004123"/>
    </source>
</evidence>
<evidence type="ECO:0000256" key="2">
    <source>
        <dbReference type="ARBA" id="ARBA00010846"/>
    </source>
</evidence>
<protein>
    <recommendedName>
        <fullName evidence="5">BTB domain-containing protein</fullName>
    </recommendedName>
</protein>
<dbReference type="InterPro" id="IPR000210">
    <property type="entry name" value="BTB/POZ_dom"/>
</dbReference>
<dbReference type="EMBL" id="CAJEWN010000023">
    <property type="protein sequence ID" value="CAD2139429.1"/>
    <property type="molecule type" value="Genomic_DNA"/>
</dbReference>
<evidence type="ECO:0000259" key="5">
    <source>
        <dbReference type="PROSITE" id="PS50097"/>
    </source>
</evidence>
<dbReference type="GO" id="GO:0005634">
    <property type="term" value="C:nucleus"/>
    <property type="evidence" value="ECO:0007669"/>
    <property type="project" value="UniProtKB-SubCell"/>
</dbReference>
<accession>A0A6V7U0C0</accession>
<gene>
    <name evidence="6" type="ORF">MENT_LOCUS6135</name>
</gene>
<evidence type="ECO:0000313" key="6">
    <source>
        <dbReference type="EMBL" id="CAD2139429.1"/>
    </source>
</evidence>
<comment type="similarity">
    <text evidence="2">Belongs to the Tdpoz family.</text>
</comment>
<dbReference type="InterPro" id="IPR011333">
    <property type="entry name" value="SKP1/BTB/POZ_sf"/>
</dbReference>
<dbReference type="SUPFAM" id="SSF49599">
    <property type="entry name" value="TRAF domain-like"/>
    <property type="match status" value="1"/>
</dbReference>
<evidence type="ECO:0000313" key="7">
    <source>
        <dbReference type="Proteomes" id="UP000580250"/>
    </source>
</evidence>
<keyword evidence="3" id="KW-0833">Ubl conjugation pathway</keyword>
<dbReference type="Pfam" id="PF00651">
    <property type="entry name" value="BTB"/>
    <property type="match status" value="1"/>
</dbReference>
<organism evidence="6 7">
    <name type="scientific">Meloidogyne enterolobii</name>
    <name type="common">Root-knot nematode worm</name>
    <name type="synonym">Meloidogyne mayaguensis</name>
    <dbReference type="NCBI Taxonomy" id="390850"/>
    <lineage>
        <taxon>Eukaryota</taxon>
        <taxon>Metazoa</taxon>
        <taxon>Ecdysozoa</taxon>
        <taxon>Nematoda</taxon>
        <taxon>Chromadorea</taxon>
        <taxon>Rhabditida</taxon>
        <taxon>Tylenchina</taxon>
        <taxon>Tylenchomorpha</taxon>
        <taxon>Tylenchoidea</taxon>
        <taxon>Meloidogynidae</taxon>
        <taxon>Meloidogyninae</taxon>
        <taxon>Meloidogyne</taxon>
    </lineage>
</organism>
<dbReference type="InterPro" id="IPR056423">
    <property type="entry name" value="BACK_BPM_SPOP"/>
</dbReference>
<dbReference type="OrthoDB" id="10249567at2759"/>
<dbReference type="Pfam" id="PF24570">
    <property type="entry name" value="BACK_BPM_SPOP"/>
    <property type="match status" value="1"/>
</dbReference>
<comment type="caution">
    <text evidence="6">The sequence shown here is derived from an EMBL/GenBank/DDBJ whole genome shotgun (WGS) entry which is preliminary data.</text>
</comment>
<proteinExistence type="inferred from homology"/>
<evidence type="ECO:0000256" key="3">
    <source>
        <dbReference type="ARBA" id="ARBA00022786"/>
    </source>
</evidence>
<dbReference type="FunFam" id="3.30.710.10:FF:000159">
    <property type="entry name" value="Speckle-type POZ protein B"/>
    <property type="match status" value="1"/>
</dbReference>
<dbReference type="Gene3D" id="1.25.40.420">
    <property type="match status" value="1"/>
</dbReference>
<dbReference type="Proteomes" id="UP000580250">
    <property type="component" value="Unassembled WGS sequence"/>
</dbReference>
<dbReference type="AlphaFoldDB" id="A0A6V7U0C0"/>